<evidence type="ECO:0000256" key="1">
    <source>
        <dbReference type="ARBA" id="ARBA00004007"/>
    </source>
</evidence>
<dbReference type="NCBIfam" id="NF003465">
    <property type="entry name" value="PRK05089.1"/>
    <property type="match status" value="1"/>
</dbReference>
<gene>
    <name evidence="11" type="ORF">GCM10025772_23200</name>
</gene>
<protein>
    <recommendedName>
        <fullName evidence="4">Cytochrome c oxidase assembly protein CtaG</fullName>
    </recommendedName>
</protein>
<dbReference type="Gene3D" id="2.60.370.10">
    <property type="entry name" value="Ctag/Cox11"/>
    <property type="match status" value="1"/>
</dbReference>
<evidence type="ECO:0000256" key="10">
    <source>
        <dbReference type="SAM" id="Phobius"/>
    </source>
</evidence>
<dbReference type="Pfam" id="PF04442">
    <property type="entry name" value="CtaG_Cox11"/>
    <property type="match status" value="1"/>
</dbReference>
<keyword evidence="8" id="KW-0186">Copper</keyword>
<dbReference type="Proteomes" id="UP001501600">
    <property type="component" value="Unassembled WGS sequence"/>
</dbReference>
<feature type="transmembrane region" description="Helical" evidence="10">
    <location>
        <begin position="14"/>
        <end position="36"/>
    </location>
</feature>
<dbReference type="RefSeq" id="WP_345317226.1">
    <property type="nucleotide sequence ID" value="NZ_BAABLF010000014.1"/>
</dbReference>
<evidence type="ECO:0000256" key="4">
    <source>
        <dbReference type="ARBA" id="ARBA00015384"/>
    </source>
</evidence>
<dbReference type="InterPro" id="IPR007533">
    <property type="entry name" value="Cyt_c_oxidase_assmbl_CtaG"/>
</dbReference>
<keyword evidence="5 10" id="KW-0812">Transmembrane</keyword>
<evidence type="ECO:0000256" key="9">
    <source>
        <dbReference type="ARBA" id="ARBA00023136"/>
    </source>
</evidence>
<comment type="subcellular location">
    <subcellularLocation>
        <location evidence="2">Cell inner membrane</location>
        <topology evidence="2">Single-pass type II membrane protein</topology>
        <orientation evidence="2">Periplasmic side</orientation>
    </subcellularLocation>
</comment>
<proteinExistence type="inferred from homology"/>
<organism evidence="11 12">
    <name type="scientific">Ferrimonas gelatinilytica</name>
    <dbReference type="NCBI Taxonomy" id="1255257"/>
    <lineage>
        <taxon>Bacteria</taxon>
        <taxon>Pseudomonadati</taxon>
        <taxon>Pseudomonadota</taxon>
        <taxon>Gammaproteobacteria</taxon>
        <taxon>Alteromonadales</taxon>
        <taxon>Ferrimonadaceae</taxon>
        <taxon>Ferrimonas</taxon>
    </lineage>
</organism>
<dbReference type="PANTHER" id="PTHR21320">
    <property type="entry name" value="CYTOCHROME C OXIDASE ASSEMBLY PROTEIN COX11-RELATED"/>
    <property type="match status" value="1"/>
</dbReference>
<evidence type="ECO:0000256" key="6">
    <source>
        <dbReference type="ARBA" id="ARBA00022968"/>
    </source>
</evidence>
<keyword evidence="9 10" id="KW-0472">Membrane</keyword>
<evidence type="ECO:0000313" key="12">
    <source>
        <dbReference type="Proteomes" id="UP001501600"/>
    </source>
</evidence>
<sequence>MNAPQSQPAQHGRLAARLLLVVVGMFGFGFALVPLYDVFCDITGINGKTSQEVAALSTGVDESRTVTVEFVTYVRGDMPWEFKPVTERIQVHPGETHQVAFLARNRSGESTVGQAIPSVSPGTGALYFSKIECFCFNNQPLAAGEEAEMGLVFYVDPELPESIRTLTLSYTLYNITEQAMGRG</sequence>
<keyword evidence="12" id="KW-1185">Reference proteome</keyword>
<dbReference type="EMBL" id="BAABLF010000014">
    <property type="protein sequence ID" value="GAA5192924.1"/>
    <property type="molecule type" value="Genomic_DNA"/>
</dbReference>
<keyword evidence="6" id="KW-0735">Signal-anchor</keyword>
<dbReference type="PANTHER" id="PTHR21320:SF3">
    <property type="entry name" value="CYTOCHROME C OXIDASE ASSEMBLY PROTEIN COX11, MITOCHONDRIAL-RELATED"/>
    <property type="match status" value="1"/>
</dbReference>
<dbReference type="SUPFAM" id="SSF110111">
    <property type="entry name" value="Ctag/Cox11"/>
    <property type="match status" value="1"/>
</dbReference>
<comment type="function">
    <text evidence="1">Exerts its effect at some terminal stage of cytochrome c oxidase synthesis, probably by being involved in the insertion of the copper B into subunit I.</text>
</comment>
<dbReference type="InterPro" id="IPR023471">
    <property type="entry name" value="CtaG/Cox11_dom_sf"/>
</dbReference>
<evidence type="ECO:0000256" key="3">
    <source>
        <dbReference type="ARBA" id="ARBA00009620"/>
    </source>
</evidence>
<evidence type="ECO:0000256" key="8">
    <source>
        <dbReference type="ARBA" id="ARBA00023008"/>
    </source>
</evidence>
<accession>A0ABP9S902</accession>
<dbReference type="PIRSF" id="PIRSF005413">
    <property type="entry name" value="COX11"/>
    <property type="match status" value="1"/>
</dbReference>
<evidence type="ECO:0000313" key="11">
    <source>
        <dbReference type="EMBL" id="GAA5192924.1"/>
    </source>
</evidence>
<reference evidence="12" key="1">
    <citation type="journal article" date="2019" name="Int. J. Syst. Evol. Microbiol.">
        <title>The Global Catalogue of Microorganisms (GCM) 10K type strain sequencing project: providing services to taxonomists for standard genome sequencing and annotation.</title>
        <authorList>
            <consortium name="The Broad Institute Genomics Platform"/>
            <consortium name="The Broad Institute Genome Sequencing Center for Infectious Disease"/>
            <person name="Wu L."/>
            <person name="Ma J."/>
        </authorList>
    </citation>
    <scope>NUCLEOTIDE SEQUENCE [LARGE SCALE GENOMIC DNA]</scope>
    <source>
        <strain evidence="12">JCM 18720</strain>
    </source>
</reference>
<name>A0ABP9S902_9GAMM</name>
<evidence type="ECO:0000256" key="7">
    <source>
        <dbReference type="ARBA" id="ARBA00022989"/>
    </source>
</evidence>
<comment type="caution">
    <text evidence="11">The sequence shown here is derived from an EMBL/GenBank/DDBJ whole genome shotgun (WGS) entry which is preliminary data.</text>
</comment>
<keyword evidence="7 10" id="KW-1133">Transmembrane helix</keyword>
<evidence type="ECO:0000256" key="2">
    <source>
        <dbReference type="ARBA" id="ARBA00004382"/>
    </source>
</evidence>
<evidence type="ECO:0000256" key="5">
    <source>
        <dbReference type="ARBA" id="ARBA00022692"/>
    </source>
</evidence>
<comment type="similarity">
    <text evidence="3">Belongs to the COX11/CtaG family.</text>
</comment>